<dbReference type="PANTHER" id="PTHR21089">
    <property type="entry name" value="SHIKIMATE DEHYDROGENASE"/>
    <property type="match status" value="1"/>
</dbReference>
<dbReference type="InterPro" id="IPR013785">
    <property type="entry name" value="Aldolase_TIM"/>
</dbReference>
<feature type="active site" description="Proton acceptor" evidence="6">
    <location>
        <position position="240"/>
    </location>
</feature>
<feature type="binding site" evidence="6">
    <location>
        <position position="384"/>
    </location>
    <ligand>
        <name>NADP(+)</name>
        <dbReference type="ChEBI" id="CHEBI:58349"/>
    </ligand>
</feature>
<evidence type="ECO:0000259" key="7">
    <source>
        <dbReference type="Pfam" id="PF08501"/>
    </source>
</evidence>
<dbReference type="GO" id="GO:0050661">
    <property type="term" value="F:NADP binding"/>
    <property type="evidence" value="ECO:0007669"/>
    <property type="project" value="InterPro"/>
</dbReference>
<sequence length="436" mass="47645">MKICASLSSVSDIELIKKADMAEVRMDLLGHVPDIKGKELIVTFRGTPDLTVLPKGFKGMIDVGEYDVPDVDVDVISSFHDHESTPSAEKIISLLKKQKGDVKKGAFKVNSFTDLKSIYDASKQIKERHVLLGMGGLGTVTRIRQDILGNLFTFAYVGEPTAPGQLSLDEMHGLGDDPMIVGILGNPLEKSLSPKMHNAVMKKKGVKGIYLKFEADDLKHVKDAVRDYNIRGMNVTIPYKSAILEHLDHYDEDVGSIGAANTVVNEKGVLKGYNTDMIGIEKAMKVAGFEPKGKRALIMGSGGAARACSYTLKKRGCEVTIAGRNEGTSRSICRDIGCEYKANTSVALMLYDLIVNCTPVGMYGDGDYPVNTCQITRHHTVFDMVYGVETPLIKRARVREAVIVSGEDMLAAQGAASLELWTGKKNLFKPMREALR</sequence>
<dbReference type="GeneID" id="24818646"/>
<comment type="caution">
    <text evidence="6">Lacks conserved residue(s) required for the propagation of feature annotation.</text>
</comment>
<comment type="similarity">
    <text evidence="6">Belongs to the shikimate dehydrogenase family.</text>
</comment>
<organism evidence="9 10">
    <name type="scientific">Candidatus Methanoplasma termitum</name>
    <dbReference type="NCBI Taxonomy" id="1577791"/>
    <lineage>
        <taxon>Archaea</taxon>
        <taxon>Methanobacteriati</taxon>
        <taxon>Thermoplasmatota</taxon>
        <taxon>Thermoplasmata</taxon>
        <taxon>Methanomassiliicoccales</taxon>
        <taxon>Methanomassiliicoccaceae</taxon>
        <taxon>Candidatus Methanoplasma</taxon>
    </lineage>
</organism>
<dbReference type="OrthoDB" id="8744at2157"/>
<feature type="binding site" evidence="6">
    <location>
        <position position="276"/>
    </location>
    <ligand>
        <name>shikimate</name>
        <dbReference type="ChEBI" id="CHEBI:36208"/>
    </ligand>
</feature>
<dbReference type="GO" id="GO:0008652">
    <property type="term" value="P:amino acid biosynthetic process"/>
    <property type="evidence" value="ECO:0007669"/>
    <property type="project" value="UniProtKB-KW"/>
</dbReference>
<keyword evidence="10" id="KW-1185">Reference proteome</keyword>
<dbReference type="UniPathway" id="UPA00053">
    <property type="reaction ID" value="UER00087"/>
</dbReference>
<dbReference type="GO" id="GO:0009423">
    <property type="term" value="P:chorismate biosynthetic process"/>
    <property type="evidence" value="ECO:0007669"/>
    <property type="project" value="UniProtKB-UniRule"/>
</dbReference>
<dbReference type="Gene3D" id="3.20.20.70">
    <property type="entry name" value="Aldolase class I"/>
    <property type="match status" value="1"/>
</dbReference>
<accession>A0A0A7LCX0</accession>
<dbReference type="InterPro" id="IPR046346">
    <property type="entry name" value="Aminoacid_DH-like_N_sf"/>
</dbReference>
<dbReference type="Proteomes" id="UP000030787">
    <property type="component" value="Chromosome"/>
</dbReference>
<comment type="subunit">
    <text evidence="6">Homodimer.</text>
</comment>
<reference evidence="9 10" key="1">
    <citation type="journal article" date="2014" name="Appl. Environ. Microbiol.">
        <title>Comparative Genome Analysis of 'Candidatus Methanoplasma termitum' Indicates a New Mode of Energy Metabolism in the Seventh Order of Methanogens.</title>
        <authorList>
            <person name="Lang K."/>
            <person name="Schuldes J."/>
            <person name="Klingl A."/>
            <person name="Poehlein A."/>
            <person name="Daniel R."/>
            <person name="Brune A."/>
        </authorList>
    </citation>
    <scope>NUCLEOTIDE SEQUENCE [LARGE SCALE GENOMIC DNA]</scope>
    <source>
        <strain evidence="10">Mpt1</strain>
    </source>
</reference>
<dbReference type="EC" id="1.1.1.25" evidence="1 6"/>
<comment type="function">
    <text evidence="6">Involved in the biosynthesis of the chorismate, which leads to the biosynthesis of aromatic amino acids. Catalyzes the reversible NADPH linked reduction of 3-dehydroshikimate (DHSA) to yield shikimate (SA).</text>
</comment>
<feature type="binding site" evidence="6">
    <location>
        <position position="386"/>
    </location>
    <ligand>
        <name>shikimate</name>
        <dbReference type="ChEBI" id="CHEBI:36208"/>
    </ligand>
</feature>
<dbReference type="SUPFAM" id="SSF51735">
    <property type="entry name" value="NAD(P)-binding Rossmann-fold domains"/>
    <property type="match status" value="1"/>
</dbReference>
<dbReference type="Pfam" id="PF01487">
    <property type="entry name" value="DHquinase_I"/>
    <property type="match status" value="1"/>
</dbReference>
<dbReference type="RefSeq" id="WP_048112726.1">
    <property type="nucleotide sequence ID" value="NZ_CP010070.1"/>
</dbReference>
<keyword evidence="5 6" id="KW-0057">Aromatic amino acid biosynthesis</keyword>
<dbReference type="PANTHER" id="PTHR21089:SF1">
    <property type="entry name" value="BIFUNCTIONAL 3-DEHYDROQUINATE DEHYDRATASE_SHIKIMATE DEHYDROGENASE, CHLOROPLASTIC"/>
    <property type="match status" value="1"/>
</dbReference>
<dbReference type="EMBL" id="CP010070">
    <property type="protein sequence ID" value="AIZ56858.1"/>
    <property type="molecule type" value="Genomic_DNA"/>
</dbReference>
<dbReference type="InterPro" id="IPR022893">
    <property type="entry name" value="Shikimate_DH_fam"/>
</dbReference>
<dbReference type="Pfam" id="PF08501">
    <property type="entry name" value="Shikimate_dh_N"/>
    <property type="match status" value="1"/>
</dbReference>
<dbReference type="GO" id="GO:0003855">
    <property type="term" value="F:3-dehydroquinate dehydratase activity"/>
    <property type="evidence" value="ECO:0007669"/>
    <property type="project" value="InterPro"/>
</dbReference>
<dbReference type="Gene3D" id="3.40.50.720">
    <property type="entry name" value="NAD(P)-binding Rossmann-like Domain"/>
    <property type="match status" value="1"/>
</dbReference>
<feature type="domain" description="Shikimate dehydrogenase substrate binding N-terminal" evidence="7">
    <location>
        <begin position="183"/>
        <end position="263"/>
    </location>
</feature>
<evidence type="ECO:0000256" key="4">
    <source>
        <dbReference type="ARBA" id="ARBA00023002"/>
    </source>
</evidence>
<dbReference type="GO" id="GO:0005829">
    <property type="term" value="C:cytosol"/>
    <property type="evidence" value="ECO:0007669"/>
    <property type="project" value="TreeGrafter"/>
</dbReference>
<dbReference type="NCBIfam" id="TIGR00507">
    <property type="entry name" value="aroE"/>
    <property type="match status" value="1"/>
</dbReference>
<dbReference type="HOGENOM" id="CLU_019120_1_1_2"/>
<feature type="binding site" evidence="6">
    <location>
        <position position="261"/>
    </location>
    <ligand>
        <name>shikimate</name>
        <dbReference type="ChEBI" id="CHEBI:36208"/>
    </ligand>
</feature>
<evidence type="ECO:0000256" key="6">
    <source>
        <dbReference type="HAMAP-Rule" id="MF_00222"/>
    </source>
</evidence>
<dbReference type="GO" id="GO:0019632">
    <property type="term" value="P:shikimate metabolic process"/>
    <property type="evidence" value="ECO:0007669"/>
    <property type="project" value="InterPro"/>
</dbReference>
<evidence type="ECO:0000259" key="8">
    <source>
        <dbReference type="Pfam" id="PF18317"/>
    </source>
</evidence>
<feature type="binding site" evidence="6">
    <location>
        <position position="252"/>
    </location>
    <ligand>
        <name>NADP(+)</name>
        <dbReference type="ChEBI" id="CHEBI:58349"/>
    </ligand>
</feature>
<evidence type="ECO:0000313" key="9">
    <source>
        <dbReference type="EMBL" id="AIZ56858.1"/>
    </source>
</evidence>
<dbReference type="HAMAP" id="MF_00222">
    <property type="entry name" value="Shikimate_DH_AroE"/>
    <property type="match status" value="1"/>
</dbReference>
<keyword evidence="4 6" id="KW-0560">Oxidoreductase</keyword>
<dbReference type="GO" id="GO:0009073">
    <property type="term" value="P:aromatic amino acid family biosynthetic process"/>
    <property type="evidence" value="ECO:0007669"/>
    <property type="project" value="UniProtKB-KW"/>
</dbReference>
<dbReference type="InterPro" id="IPR011342">
    <property type="entry name" value="Shikimate_DH"/>
</dbReference>
<dbReference type="Gene3D" id="3.40.50.10860">
    <property type="entry name" value="Leucine Dehydrogenase, chain A, domain 1"/>
    <property type="match status" value="1"/>
</dbReference>
<dbReference type="InterPro" id="IPR041121">
    <property type="entry name" value="SDH_C"/>
</dbReference>
<keyword evidence="3 6" id="KW-0521">NADP</keyword>
<feature type="domain" description="SDH C-terminal" evidence="8">
    <location>
        <begin position="406"/>
        <end position="436"/>
    </location>
</feature>
<dbReference type="CDD" id="cd01065">
    <property type="entry name" value="NAD_bind_Shikimate_DH"/>
    <property type="match status" value="1"/>
</dbReference>
<feature type="binding site" evidence="6">
    <location>
        <position position="236"/>
    </location>
    <ligand>
        <name>shikimate</name>
        <dbReference type="ChEBI" id="CHEBI:36208"/>
    </ligand>
</feature>
<evidence type="ECO:0000256" key="2">
    <source>
        <dbReference type="ARBA" id="ARBA00022605"/>
    </source>
</evidence>
<feature type="binding site" evidence="6">
    <location>
        <begin position="300"/>
        <end position="304"/>
    </location>
    <ligand>
        <name>NADP(+)</name>
        <dbReference type="ChEBI" id="CHEBI:58349"/>
    </ligand>
</feature>
<comment type="pathway">
    <text evidence="6">Metabolic intermediate biosynthesis; chorismate biosynthesis; chorismate from D-erythrose 4-phosphate and phosphoenolpyruvate: step 4/7.</text>
</comment>
<evidence type="ECO:0000313" key="10">
    <source>
        <dbReference type="Proteomes" id="UP000030787"/>
    </source>
</evidence>
<proteinExistence type="inferred from homology"/>
<gene>
    <name evidence="6 9" type="primary">aroE</name>
    <name evidence="9" type="ORF">Mpt1_c09840</name>
</gene>
<dbReference type="SUPFAM" id="SSF53223">
    <property type="entry name" value="Aminoacid dehydrogenase-like, N-terminal domain"/>
    <property type="match status" value="1"/>
</dbReference>
<dbReference type="Pfam" id="PF18317">
    <property type="entry name" value="SDH_C"/>
    <property type="match status" value="1"/>
</dbReference>
<dbReference type="STRING" id="1577791.Mpt1_c09840"/>
<feature type="binding site" evidence="6">
    <location>
        <position position="406"/>
    </location>
    <ligand>
        <name>NADP(+)</name>
        <dbReference type="ChEBI" id="CHEBI:58349"/>
    </ligand>
</feature>
<feature type="binding site" evidence="6">
    <location>
        <begin position="191"/>
        <end position="193"/>
    </location>
    <ligand>
        <name>shikimate</name>
        <dbReference type="ChEBI" id="CHEBI:36208"/>
    </ligand>
</feature>
<dbReference type="InterPro" id="IPR036291">
    <property type="entry name" value="NAD(P)-bd_dom_sf"/>
</dbReference>
<dbReference type="GO" id="GO:0004764">
    <property type="term" value="F:shikimate 3-dehydrogenase (NADP+) activity"/>
    <property type="evidence" value="ECO:0007669"/>
    <property type="project" value="UniProtKB-UniRule"/>
</dbReference>
<dbReference type="SUPFAM" id="SSF51569">
    <property type="entry name" value="Aldolase"/>
    <property type="match status" value="1"/>
</dbReference>
<dbReference type="InterPro" id="IPR013708">
    <property type="entry name" value="Shikimate_DH-bd_N"/>
</dbReference>
<dbReference type="KEGG" id="mear:Mpt1_c09840"/>
<evidence type="ECO:0000256" key="1">
    <source>
        <dbReference type="ARBA" id="ARBA00012962"/>
    </source>
</evidence>
<comment type="catalytic activity">
    <reaction evidence="6">
        <text>shikimate + NADP(+) = 3-dehydroshikimate + NADPH + H(+)</text>
        <dbReference type="Rhea" id="RHEA:17737"/>
        <dbReference type="ChEBI" id="CHEBI:15378"/>
        <dbReference type="ChEBI" id="CHEBI:16630"/>
        <dbReference type="ChEBI" id="CHEBI:36208"/>
        <dbReference type="ChEBI" id="CHEBI:57783"/>
        <dbReference type="ChEBI" id="CHEBI:58349"/>
        <dbReference type="EC" id="1.1.1.25"/>
    </reaction>
</comment>
<evidence type="ECO:0000256" key="5">
    <source>
        <dbReference type="ARBA" id="ARBA00023141"/>
    </source>
</evidence>
<feature type="binding site" evidence="6">
    <location>
        <position position="413"/>
    </location>
    <ligand>
        <name>shikimate</name>
        <dbReference type="ChEBI" id="CHEBI:36208"/>
    </ligand>
</feature>
<evidence type="ECO:0000256" key="3">
    <source>
        <dbReference type="ARBA" id="ARBA00022857"/>
    </source>
</evidence>
<dbReference type="AlphaFoldDB" id="A0A0A7LCX0"/>
<keyword evidence="2 6" id="KW-0028">Amino-acid biosynthesis</keyword>
<name>A0A0A7LCX0_9ARCH</name>
<protein>
    <recommendedName>
        <fullName evidence="1 6">Shikimate dehydrogenase (NADP(+))</fullName>
        <shortName evidence="6">SDH</shortName>
        <ecNumber evidence="1 6">1.1.1.25</ecNumber>
    </recommendedName>
</protein>
<dbReference type="InterPro" id="IPR001381">
    <property type="entry name" value="DHquinase_I"/>
</dbReference>